<dbReference type="RefSeq" id="WP_413781040.1">
    <property type="nucleotide sequence ID" value="NZ_JAUOZS010000001.1"/>
</dbReference>
<proteinExistence type="predicted"/>
<keyword evidence="3" id="KW-1185">Reference proteome</keyword>
<keyword evidence="1" id="KW-0378">Hydrolase</keyword>
<dbReference type="PANTHER" id="PTHR43546:SF9">
    <property type="entry name" value="L-ASCORBATE-6-PHOSPHATE LACTONASE ULAG-RELATED"/>
    <property type="match status" value="1"/>
</dbReference>
<dbReference type="InterPro" id="IPR050114">
    <property type="entry name" value="UPF0173_UPF0282_UlaG_hydrolase"/>
</dbReference>
<evidence type="ECO:0000313" key="3">
    <source>
        <dbReference type="Proteomes" id="UP001254848"/>
    </source>
</evidence>
<dbReference type="EMBL" id="JAUOZS010000001">
    <property type="protein sequence ID" value="MDT8902559.1"/>
    <property type="molecule type" value="Genomic_DNA"/>
</dbReference>
<dbReference type="InterPro" id="IPR036866">
    <property type="entry name" value="RibonucZ/Hydroxyglut_hydro"/>
</dbReference>
<dbReference type="SUPFAM" id="SSF56281">
    <property type="entry name" value="Metallo-hydrolase/oxidoreductase"/>
    <property type="match status" value="1"/>
</dbReference>
<sequence length="256" mass="29087">MNDLKVTLLANAGILLRYKNTKLLLDGIHESAPGMFSGLSERLLAELLAGGGPLFRNIDYVLFTHCHPDHFTAWCTEAFLENNRVKGLLMPDRQTADLVSLRQAALRRAERTWLLDLPLGVRETIPLQEDISLTVFRSHHAGKQYAEIENFCYLLDFAGRKVFIIGDGDYDAAYFARMLAGETIETAFVNPLFINLAEGREVLAQAVKPARVVVYHIPFVDRDKGFRRLVRRDIEKYQNSLPPLAVLWDELQEMTL</sequence>
<accession>A0ABU3P0I6</accession>
<evidence type="ECO:0000256" key="1">
    <source>
        <dbReference type="ARBA" id="ARBA00022801"/>
    </source>
</evidence>
<gene>
    <name evidence="2" type="ORF">Q4T40_15020</name>
</gene>
<protein>
    <submittedName>
        <fullName evidence="2">MBL fold metallo-hydrolase</fullName>
    </submittedName>
</protein>
<dbReference type="PANTHER" id="PTHR43546">
    <property type="entry name" value="UPF0173 METAL-DEPENDENT HYDROLASE MJ1163-RELATED"/>
    <property type="match status" value="1"/>
</dbReference>
<name>A0ABU3P0I6_9FIRM</name>
<comment type="caution">
    <text evidence="2">The sequence shown here is derived from an EMBL/GenBank/DDBJ whole genome shotgun (WGS) entry which is preliminary data.</text>
</comment>
<reference evidence="2 3" key="1">
    <citation type="submission" date="2023-07" db="EMBL/GenBank/DDBJ databases">
        <title>The novel representative of Negativicutes class, Anaeroselena agilis gen. nov. sp. nov.</title>
        <authorList>
            <person name="Prokofeva M.I."/>
            <person name="Elcheninov A.G."/>
            <person name="Klyukina A."/>
            <person name="Kublanov I.V."/>
            <person name="Frolov E.N."/>
            <person name="Podosokorskaya O.A."/>
        </authorList>
    </citation>
    <scope>NUCLEOTIDE SEQUENCE [LARGE SCALE GENOMIC DNA]</scope>
    <source>
        <strain evidence="2 3">4137-cl</strain>
    </source>
</reference>
<organism evidence="2 3">
    <name type="scientific">Anaeroselena agilis</name>
    <dbReference type="NCBI Taxonomy" id="3063788"/>
    <lineage>
        <taxon>Bacteria</taxon>
        <taxon>Bacillati</taxon>
        <taxon>Bacillota</taxon>
        <taxon>Negativicutes</taxon>
        <taxon>Acetonemataceae</taxon>
        <taxon>Anaeroselena</taxon>
    </lineage>
</organism>
<dbReference type="Proteomes" id="UP001254848">
    <property type="component" value="Unassembled WGS sequence"/>
</dbReference>
<evidence type="ECO:0000313" key="2">
    <source>
        <dbReference type="EMBL" id="MDT8902559.1"/>
    </source>
</evidence>
<dbReference type="Gene3D" id="3.60.15.10">
    <property type="entry name" value="Ribonuclease Z/Hydroxyacylglutathione hydrolase-like"/>
    <property type="match status" value="1"/>
</dbReference>